<dbReference type="EMBL" id="JQBY01000001">
    <property type="protein sequence ID" value="KRN83575.1"/>
    <property type="molecule type" value="Genomic_DNA"/>
</dbReference>
<keyword evidence="12" id="KW-1185">Reference proteome</keyword>
<dbReference type="PROSITE" id="PS51096">
    <property type="entry name" value="PTS_EIIA_TYPE_4"/>
    <property type="match status" value="1"/>
</dbReference>
<dbReference type="Proteomes" id="UP000182818">
    <property type="component" value="Unassembled WGS sequence"/>
</dbReference>
<keyword evidence="3" id="KW-0963">Cytoplasm</keyword>
<evidence type="ECO:0000313" key="9">
    <source>
        <dbReference type="EMBL" id="KRN83575.1"/>
    </source>
</evidence>
<dbReference type="EMBL" id="FOGK01000001">
    <property type="protein sequence ID" value="SER03982.1"/>
    <property type="molecule type" value="Genomic_DNA"/>
</dbReference>
<keyword evidence="5" id="KW-0808">Transferase</keyword>
<dbReference type="PATRIC" id="fig|319653.3.peg.44"/>
<evidence type="ECO:0000256" key="7">
    <source>
        <dbReference type="ARBA" id="ARBA00022777"/>
    </source>
</evidence>
<dbReference type="RefSeq" id="WP_057804892.1">
    <property type="nucleotide sequence ID" value="NZ_BJYP01000001.1"/>
</dbReference>
<keyword evidence="4" id="KW-0762">Sugar transport</keyword>
<evidence type="ECO:0000256" key="3">
    <source>
        <dbReference type="ARBA" id="ARBA00022490"/>
    </source>
</evidence>
<dbReference type="STRING" id="319653.SAMN04487973_101123"/>
<dbReference type="InterPro" id="IPR033887">
    <property type="entry name" value="PTS_IIA_man"/>
</dbReference>
<dbReference type="SUPFAM" id="SSF53062">
    <property type="entry name" value="PTS system fructose IIA component-like"/>
    <property type="match status" value="1"/>
</dbReference>
<evidence type="ECO:0000256" key="2">
    <source>
        <dbReference type="ARBA" id="ARBA00022448"/>
    </source>
</evidence>
<evidence type="ECO:0000256" key="4">
    <source>
        <dbReference type="ARBA" id="ARBA00022597"/>
    </source>
</evidence>
<reference evidence="10 12" key="2">
    <citation type="submission" date="2016-10" db="EMBL/GenBank/DDBJ databases">
        <authorList>
            <person name="Varghese N."/>
            <person name="Submissions S."/>
        </authorList>
    </citation>
    <scope>NUCLEOTIDE SEQUENCE [LARGE SCALE GENOMIC DNA]</scope>
    <source>
        <strain evidence="10 12">CGMCC 1.3889</strain>
    </source>
</reference>
<dbReference type="InterPro" id="IPR051471">
    <property type="entry name" value="Bacterial_PTS_sugar_comp"/>
</dbReference>
<dbReference type="Proteomes" id="UP000051749">
    <property type="component" value="Unassembled WGS sequence"/>
</dbReference>
<proteinExistence type="predicted"/>
<comment type="subcellular location">
    <subcellularLocation>
        <location evidence="1">Cytoplasm</location>
    </subcellularLocation>
</comment>
<comment type="caution">
    <text evidence="9">The sequence shown here is derived from an EMBL/GenBank/DDBJ whole genome shotgun (WGS) entry which is preliminary data.</text>
</comment>
<gene>
    <name evidence="9" type="ORF">IV87_GL000044</name>
    <name evidence="10" type="ORF">SAMN04487973_101123</name>
</gene>
<evidence type="ECO:0000256" key="6">
    <source>
        <dbReference type="ARBA" id="ARBA00022683"/>
    </source>
</evidence>
<organism evidence="9 11">
    <name type="scientific">Pediococcus ethanolidurans</name>
    <dbReference type="NCBI Taxonomy" id="319653"/>
    <lineage>
        <taxon>Bacteria</taxon>
        <taxon>Bacillati</taxon>
        <taxon>Bacillota</taxon>
        <taxon>Bacilli</taxon>
        <taxon>Lactobacillales</taxon>
        <taxon>Lactobacillaceae</taxon>
        <taxon>Pediococcus</taxon>
    </lineage>
</organism>
<dbReference type="GO" id="GO:0016301">
    <property type="term" value="F:kinase activity"/>
    <property type="evidence" value="ECO:0007669"/>
    <property type="project" value="UniProtKB-KW"/>
</dbReference>
<evidence type="ECO:0000313" key="12">
    <source>
        <dbReference type="Proteomes" id="UP000182818"/>
    </source>
</evidence>
<dbReference type="InterPro" id="IPR036662">
    <property type="entry name" value="PTS_EIIA_man-typ_sf"/>
</dbReference>
<dbReference type="InterPro" id="IPR004701">
    <property type="entry name" value="PTS_EIIA_man-typ"/>
</dbReference>
<keyword evidence="2" id="KW-0813">Transport</keyword>
<evidence type="ECO:0000256" key="5">
    <source>
        <dbReference type="ARBA" id="ARBA00022679"/>
    </source>
</evidence>
<evidence type="ECO:0000313" key="11">
    <source>
        <dbReference type="Proteomes" id="UP000051749"/>
    </source>
</evidence>
<evidence type="ECO:0000256" key="1">
    <source>
        <dbReference type="ARBA" id="ARBA00004496"/>
    </source>
</evidence>
<keyword evidence="7" id="KW-0418">Kinase</keyword>
<dbReference type="AlphaFoldDB" id="A0A0R2KAS8"/>
<dbReference type="CDD" id="cd00006">
    <property type="entry name" value="PTS_IIA_man"/>
    <property type="match status" value="1"/>
</dbReference>
<dbReference type="GO" id="GO:0009401">
    <property type="term" value="P:phosphoenolpyruvate-dependent sugar phosphotransferase system"/>
    <property type="evidence" value="ECO:0007669"/>
    <property type="project" value="UniProtKB-KW"/>
</dbReference>
<dbReference type="PANTHER" id="PTHR33799">
    <property type="entry name" value="PTS PERMEASE-RELATED-RELATED"/>
    <property type="match status" value="1"/>
</dbReference>
<dbReference type="GeneID" id="76042529"/>
<accession>A0A0R2KAS8</accession>
<dbReference type="GO" id="GO:0005737">
    <property type="term" value="C:cytoplasm"/>
    <property type="evidence" value="ECO:0007669"/>
    <property type="project" value="UniProtKB-SubCell"/>
</dbReference>
<dbReference type="Gene3D" id="3.40.50.510">
    <property type="entry name" value="Phosphotransferase system, mannose-type IIA component"/>
    <property type="match status" value="1"/>
</dbReference>
<keyword evidence="6" id="KW-0598">Phosphotransferase system</keyword>
<sequence>MTKIKTIITGHGNFANGIKSSLLLLASLPENYYFVDFEESMSPDQLSETFEQILQPNEEFVFFTDLLGGTPFKEAAKLSVNNRKVEVVTGCNLGALLETIYNSYENVSDYANDLIKISKQGTQLLKLDSSPIQPEDNTEFDDGI</sequence>
<dbReference type="GO" id="GO:0016020">
    <property type="term" value="C:membrane"/>
    <property type="evidence" value="ECO:0007669"/>
    <property type="project" value="InterPro"/>
</dbReference>
<evidence type="ECO:0000259" key="8">
    <source>
        <dbReference type="PROSITE" id="PS51096"/>
    </source>
</evidence>
<protein>
    <submittedName>
        <fullName evidence="10">PTS system, N-acetylgalactosamine-specific IIA component</fullName>
    </submittedName>
</protein>
<dbReference type="PANTHER" id="PTHR33799:SF1">
    <property type="entry name" value="PTS SYSTEM MANNOSE-SPECIFIC EIIAB COMPONENT-RELATED"/>
    <property type="match status" value="1"/>
</dbReference>
<reference evidence="9 11" key="1">
    <citation type="journal article" date="2015" name="Genome Announc.">
        <title>Expanding the biotechnology potential of lactobacilli through comparative genomics of 213 strains and associated genera.</title>
        <authorList>
            <person name="Sun Z."/>
            <person name="Harris H.M."/>
            <person name="McCann A."/>
            <person name="Guo C."/>
            <person name="Argimon S."/>
            <person name="Zhang W."/>
            <person name="Yang X."/>
            <person name="Jeffery I.B."/>
            <person name="Cooney J.C."/>
            <person name="Kagawa T.F."/>
            <person name="Liu W."/>
            <person name="Song Y."/>
            <person name="Salvetti E."/>
            <person name="Wrobel A."/>
            <person name="Rasinkangas P."/>
            <person name="Parkhill J."/>
            <person name="Rea M.C."/>
            <person name="O'Sullivan O."/>
            <person name="Ritari J."/>
            <person name="Douillard F.P."/>
            <person name="Paul Ross R."/>
            <person name="Yang R."/>
            <person name="Briner A.E."/>
            <person name="Felis G.E."/>
            <person name="de Vos W.M."/>
            <person name="Barrangou R."/>
            <person name="Klaenhammer T.R."/>
            <person name="Caufield P.W."/>
            <person name="Cui Y."/>
            <person name="Zhang H."/>
            <person name="O'Toole P.W."/>
        </authorList>
    </citation>
    <scope>NUCLEOTIDE SEQUENCE [LARGE SCALE GENOMIC DNA]</scope>
    <source>
        <strain evidence="9 11">DSM 22301</strain>
    </source>
</reference>
<dbReference type="OrthoDB" id="9799827at2"/>
<name>A0A0R2KAS8_9LACO</name>
<dbReference type="Pfam" id="PF03610">
    <property type="entry name" value="EIIA-man"/>
    <property type="match status" value="1"/>
</dbReference>
<evidence type="ECO:0000313" key="10">
    <source>
        <dbReference type="EMBL" id="SER03982.1"/>
    </source>
</evidence>
<feature type="domain" description="PTS EIIA type-4" evidence="8">
    <location>
        <begin position="3"/>
        <end position="122"/>
    </location>
</feature>